<protein>
    <submittedName>
        <fullName evidence="2">Uncharacterized protein</fullName>
    </submittedName>
</protein>
<sequence>MLTSPAKPSPLSRILQLGNSSPATPIEGDSAADLDPNVGNTTTPLEALLEKDGGDAALVDALFPEVPLARQPTLAEELGVSESPPDSP</sequence>
<name>A0A8H7DCH6_9AGAR</name>
<comment type="caution">
    <text evidence="2">The sequence shown here is derived from an EMBL/GenBank/DDBJ whole genome shotgun (WGS) entry which is preliminary data.</text>
</comment>
<organism evidence="2 3">
    <name type="scientific">Mycena sanguinolenta</name>
    <dbReference type="NCBI Taxonomy" id="230812"/>
    <lineage>
        <taxon>Eukaryota</taxon>
        <taxon>Fungi</taxon>
        <taxon>Dikarya</taxon>
        <taxon>Basidiomycota</taxon>
        <taxon>Agaricomycotina</taxon>
        <taxon>Agaricomycetes</taxon>
        <taxon>Agaricomycetidae</taxon>
        <taxon>Agaricales</taxon>
        <taxon>Marasmiineae</taxon>
        <taxon>Mycenaceae</taxon>
        <taxon>Mycena</taxon>
    </lineage>
</organism>
<keyword evidence="3" id="KW-1185">Reference proteome</keyword>
<feature type="region of interest" description="Disordered" evidence="1">
    <location>
        <begin position="67"/>
        <end position="88"/>
    </location>
</feature>
<feature type="region of interest" description="Disordered" evidence="1">
    <location>
        <begin position="1"/>
        <end position="42"/>
    </location>
</feature>
<evidence type="ECO:0000313" key="3">
    <source>
        <dbReference type="Proteomes" id="UP000623467"/>
    </source>
</evidence>
<accession>A0A8H7DCH6</accession>
<evidence type="ECO:0000256" key="1">
    <source>
        <dbReference type="SAM" id="MobiDB-lite"/>
    </source>
</evidence>
<dbReference type="Proteomes" id="UP000623467">
    <property type="component" value="Unassembled WGS sequence"/>
</dbReference>
<gene>
    <name evidence="2" type="ORF">MSAN_00673600</name>
</gene>
<dbReference type="AlphaFoldDB" id="A0A8H7DCH6"/>
<proteinExistence type="predicted"/>
<evidence type="ECO:0000313" key="2">
    <source>
        <dbReference type="EMBL" id="KAF7370419.1"/>
    </source>
</evidence>
<dbReference type="OrthoDB" id="10586640at2759"/>
<dbReference type="EMBL" id="JACAZH010000004">
    <property type="protein sequence ID" value="KAF7370419.1"/>
    <property type="molecule type" value="Genomic_DNA"/>
</dbReference>
<reference evidence="2" key="1">
    <citation type="submission" date="2020-05" db="EMBL/GenBank/DDBJ databases">
        <title>Mycena genomes resolve the evolution of fungal bioluminescence.</title>
        <authorList>
            <person name="Tsai I.J."/>
        </authorList>
    </citation>
    <scope>NUCLEOTIDE SEQUENCE</scope>
    <source>
        <strain evidence="2">160909Yilan</strain>
    </source>
</reference>